<feature type="region of interest" description="Disordered" evidence="1">
    <location>
        <begin position="1"/>
        <end position="107"/>
    </location>
</feature>
<reference evidence="5 6" key="1">
    <citation type="submission" date="2019-05" db="EMBL/GenBank/DDBJ databases">
        <title>Emergence of the Ug99 lineage of the wheat stem rust pathogen through somatic hybridization.</title>
        <authorList>
            <person name="Li F."/>
            <person name="Upadhyaya N.M."/>
            <person name="Sperschneider J."/>
            <person name="Matny O."/>
            <person name="Nguyen-Phuc H."/>
            <person name="Mago R."/>
            <person name="Raley C."/>
            <person name="Miller M.E."/>
            <person name="Silverstein K.A.T."/>
            <person name="Henningsen E."/>
            <person name="Hirsch C.D."/>
            <person name="Visser B."/>
            <person name="Pretorius Z.A."/>
            <person name="Steffenson B.J."/>
            <person name="Schwessinger B."/>
            <person name="Dodds P.N."/>
            <person name="Figueroa M."/>
        </authorList>
    </citation>
    <scope>NUCLEOTIDE SEQUENCE [LARGE SCALE GENOMIC DNA]</scope>
    <source>
        <strain evidence="4">21-0</strain>
        <strain evidence="3 6">Ug99</strain>
    </source>
</reference>
<dbReference type="EMBL" id="VDEP01000505">
    <property type="protein sequence ID" value="KAA1068643.1"/>
    <property type="molecule type" value="Genomic_DNA"/>
</dbReference>
<feature type="compositionally biased region" description="Polar residues" evidence="1">
    <location>
        <begin position="137"/>
        <end position="158"/>
    </location>
</feature>
<feature type="region of interest" description="Disordered" evidence="1">
    <location>
        <begin position="123"/>
        <end position="185"/>
    </location>
</feature>
<name>A0A5B0MFY1_PUCGR</name>
<evidence type="ECO:0000313" key="4">
    <source>
        <dbReference type="EMBL" id="KAA1104287.1"/>
    </source>
</evidence>
<dbReference type="Proteomes" id="UP000324748">
    <property type="component" value="Unassembled WGS sequence"/>
</dbReference>
<keyword evidence="5" id="KW-1185">Reference proteome</keyword>
<organism evidence="3 6">
    <name type="scientific">Puccinia graminis f. sp. tritici</name>
    <dbReference type="NCBI Taxonomy" id="56615"/>
    <lineage>
        <taxon>Eukaryota</taxon>
        <taxon>Fungi</taxon>
        <taxon>Dikarya</taxon>
        <taxon>Basidiomycota</taxon>
        <taxon>Pucciniomycotina</taxon>
        <taxon>Pucciniomycetes</taxon>
        <taxon>Pucciniales</taxon>
        <taxon>Pucciniaceae</taxon>
        <taxon>Puccinia</taxon>
    </lineage>
</organism>
<feature type="compositionally biased region" description="Polar residues" evidence="1">
    <location>
        <begin position="79"/>
        <end position="107"/>
    </location>
</feature>
<evidence type="ECO:0000313" key="3">
    <source>
        <dbReference type="EMBL" id="KAA1075552.1"/>
    </source>
</evidence>
<evidence type="ECO:0000256" key="1">
    <source>
        <dbReference type="SAM" id="MobiDB-lite"/>
    </source>
</evidence>
<proteinExistence type="predicted"/>
<evidence type="ECO:0000313" key="6">
    <source>
        <dbReference type="Proteomes" id="UP000325313"/>
    </source>
</evidence>
<comment type="caution">
    <text evidence="3">The sequence shown here is derived from an EMBL/GenBank/DDBJ whole genome shotgun (WGS) entry which is preliminary data.</text>
</comment>
<feature type="compositionally biased region" description="Low complexity" evidence="1">
    <location>
        <begin position="37"/>
        <end position="47"/>
    </location>
</feature>
<evidence type="ECO:0000313" key="2">
    <source>
        <dbReference type="EMBL" id="KAA1068643.1"/>
    </source>
</evidence>
<dbReference type="Proteomes" id="UP000325313">
    <property type="component" value="Unassembled WGS sequence"/>
</dbReference>
<protein>
    <submittedName>
        <fullName evidence="3">Uncharacterized protein</fullName>
    </submittedName>
</protein>
<sequence length="185" mass="19772">MEAEPSNIPSSPLAPDNQFKTAQSNEPSGHRLKEDSSAGTSLLSSSRSKGRGTKSRMINVGGNRLESPSHSSRHKTDSFRPSSSRRANLASNEWMSNPLDENQMSPRITTKIVDKELASHYNDIGDPFLEEDPSYANLPSLNDPSTEPTPGTASSSEPPANHALESSDMNENAAIASPPGSPITS</sequence>
<accession>A0A5B0MFY1</accession>
<feature type="compositionally biased region" description="Polar residues" evidence="1">
    <location>
        <begin position="18"/>
        <end position="27"/>
    </location>
</feature>
<dbReference type="EMBL" id="VDEP01000472">
    <property type="protein sequence ID" value="KAA1075552.1"/>
    <property type="molecule type" value="Genomic_DNA"/>
</dbReference>
<dbReference type="AlphaFoldDB" id="A0A5B0MFY1"/>
<gene>
    <name evidence="4" type="ORF">PGT21_018169</name>
    <name evidence="3" type="ORF">PGTUg99_024332</name>
    <name evidence="2" type="ORF">PGTUg99_034667</name>
</gene>
<dbReference type="OrthoDB" id="2500646at2759"/>
<dbReference type="EMBL" id="VSWC01000041">
    <property type="protein sequence ID" value="KAA1104287.1"/>
    <property type="molecule type" value="Genomic_DNA"/>
</dbReference>
<evidence type="ECO:0000313" key="5">
    <source>
        <dbReference type="Proteomes" id="UP000324748"/>
    </source>
</evidence>